<dbReference type="EMBL" id="ABGD02000010">
    <property type="protein sequence ID" value="EDS11906.1"/>
    <property type="molecule type" value="Genomic_DNA"/>
</dbReference>
<comment type="caution">
    <text evidence="1">The sequence shown here is derived from an EMBL/GenBank/DDBJ whole genome shotgun (WGS) entry which is preliminary data.</text>
</comment>
<reference evidence="1" key="1">
    <citation type="submission" date="2007-11" db="EMBL/GenBank/DDBJ databases">
        <authorList>
            <person name="Fulton L."/>
            <person name="Clifton S."/>
            <person name="Fulton B."/>
            <person name="Xu J."/>
            <person name="Minx P."/>
            <person name="Pepin K.H."/>
            <person name="Johnson M."/>
            <person name="Thiruvilangam P."/>
            <person name="Bhonagiri V."/>
            <person name="Nash W.E."/>
            <person name="Mardis E.R."/>
            <person name="Wilson R.K."/>
        </authorList>
    </citation>
    <scope>NUCLEOTIDE SEQUENCE [LARGE SCALE GENOMIC DNA]</scope>
    <source>
        <strain evidence="1">DSM 17241</strain>
    </source>
</reference>
<dbReference type="InterPro" id="IPR029083">
    <property type="entry name" value="Imm32"/>
</dbReference>
<dbReference type="AlphaFoldDB" id="B0P9E7"/>
<accession>B0P9E7</accession>
<dbReference type="HOGENOM" id="CLU_2420560_0_0_9"/>
<organism evidence="1 2">
    <name type="scientific">Anaerotruncus colihominis DSM 17241</name>
    <dbReference type="NCBI Taxonomy" id="445972"/>
    <lineage>
        <taxon>Bacteria</taxon>
        <taxon>Bacillati</taxon>
        <taxon>Bacillota</taxon>
        <taxon>Clostridia</taxon>
        <taxon>Eubacteriales</taxon>
        <taxon>Oscillospiraceae</taxon>
        <taxon>Anaerotruncus</taxon>
    </lineage>
</organism>
<gene>
    <name evidence="1" type="ORF">ANACOL_01394</name>
</gene>
<reference evidence="1" key="2">
    <citation type="submission" date="2013-09" db="EMBL/GenBank/DDBJ databases">
        <title>Draft genome sequence of Anaerotruncus colihominis(DSM 17241).</title>
        <authorList>
            <person name="Sudarsanam P."/>
            <person name="Ley R."/>
            <person name="Guruge J."/>
            <person name="Turnbaugh P.J."/>
            <person name="Mahowald M."/>
            <person name="Liep D."/>
            <person name="Gordon J."/>
        </authorList>
    </citation>
    <scope>NUCLEOTIDE SEQUENCE</scope>
    <source>
        <strain evidence="1">DSM 17241</strain>
    </source>
</reference>
<keyword evidence="2" id="KW-1185">Reference proteome</keyword>
<name>B0P9E7_9FIRM</name>
<protein>
    <submittedName>
        <fullName evidence="1">Uncharacterized protein</fullName>
    </submittedName>
</protein>
<evidence type="ECO:0000313" key="2">
    <source>
        <dbReference type="Proteomes" id="UP000003803"/>
    </source>
</evidence>
<dbReference type="eggNOG" id="ENOG5031I9N">
    <property type="taxonomic scope" value="Bacteria"/>
</dbReference>
<sequence>MIEEFSKGRIQAMKTKTLTIQLNDEQLPILPVEPEAHLSFTTHADGNELELTGNRAGLLLLAKAALGMAETIREDGFHIHLDDLYGINAEGKSILIRKEEQSKP</sequence>
<evidence type="ECO:0000313" key="1">
    <source>
        <dbReference type="EMBL" id="EDS11906.1"/>
    </source>
</evidence>
<dbReference type="Proteomes" id="UP000003803">
    <property type="component" value="Unassembled WGS sequence"/>
</dbReference>
<dbReference type="Pfam" id="PF15566">
    <property type="entry name" value="Imm32"/>
    <property type="match status" value="1"/>
</dbReference>
<proteinExistence type="predicted"/>